<evidence type="ECO:0000313" key="7">
    <source>
        <dbReference type="EMBL" id="GFJ84443.1"/>
    </source>
</evidence>
<evidence type="ECO:0000256" key="2">
    <source>
        <dbReference type="ARBA" id="ARBA00022741"/>
    </source>
</evidence>
<organism evidence="7 8">
    <name type="scientific">Phytohabitans houttuyneae</name>
    <dbReference type="NCBI Taxonomy" id="1076126"/>
    <lineage>
        <taxon>Bacteria</taxon>
        <taxon>Bacillati</taxon>
        <taxon>Actinomycetota</taxon>
        <taxon>Actinomycetes</taxon>
        <taxon>Micromonosporales</taxon>
        <taxon>Micromonosporaceae</taxon>
    </lineage>
</organism>
<evidence type="ECO:0000256" key="5">
    <source>
        <dbReference type="SAM" id="MobiDB-lite"/>
    </source>
</evidence>
<dbReference type="InterPro" id="IPR050221">
    <property type="entry name" value="26S_Proteasome_ATPase"/>
</dbReference>
<comment type="similarity">
    <text evidence="1 4">Belongs to the AAA ATPase family.</text>
</comment>
<gene>
    <name evidence="7" type="ORF">Phou_086230</name>
</gene>
<reference evidence="7 8" key="2">
    <citation type="submission" date="2020-03" db="EMBL/GenBank/DDBJ databases">
        <authorList>
            <person name="Ichikawa N."/>
            <person name="Kimura A."/>
            <person name="Kitahashi Y."/>
            <person name="Uohara A."/>
        </authorList>
    </citation>
    <scope>NUCLEOTIDE SEQUENCE [LARGE SCALE GENOMIC DNA]</scope>
    <source>
        <strain evidence="7 8">NBRC 108639</strain>
    </source>
</reference>
<dbReference type="PROSITE" id="PS00674">
    <property type="entry name" value="AAA"/>
    <property type="match status" value="1"/>
</dbReference>
<dbReference type="InterPro" id="IPR054472">
    <property type="entry name" value="WHD"/>
</dbReference>
<dbReference type="InterPro" id="IPR003593">
    <property type="entry name" value="AAA+_ATPase"/>
</dbReference>
<evidence type="ECO:0000256" key="3">
    <source>
        <dbReference type="ARBA" id="ARBA00022840"/>
    </source>
</evidence>
<evidence type="ECO:0000256" key="1">
    <source>
        <dbReference type="ARBA" id="ARBA00006914"/>
    </source>
</evidence>
<dbReference type="AlphaFoldDB" id="A0A6V8KGS7"/>
<evidence type="ECO:0000313" key="8">
    <source>
        <dbReference type="Proteomes" id="UP000482800"/>
    </source>
</evidence>
<dbReference type="InterPro" id="IPR003960">
    <property type="entry name" value="ATPase_AAA_CS"/>
</dbReference>
<feature type="compositionally biased region" description="Low complexity" evidence="5">
    <location>
        <begin position="65"/>
        <end position="75"/>
    </location>
</feature>
<dbReference type="SMART" id="SM00382">
    <property type="entry name" value="AAA"/>
    <property type="match status" value="1"/>
</dbReference>
<dbReference type="CDD" id="cd19481">
    <property type="entry name" value="RecA-like_protease"/>
    <property type="match status" value="1"/>
</dbReference>
<sequence length="702" mass="74403">MPTRADLALAHLRLRLAGPHRALRAAATRQAELAARLLRPDLTPYCVTDEQAALLLERLDAWSAPGPSSTGETGPPGDGDEQERELRREAEGAGIVLPLDALAARCGLDRTEQDILLLVAGPELDPAYERVYAYIVDNLHRRLPSVELVAATLGGPGARRRLAVRRMLGPAGRLRRYGLVDVLPGTGVELARELVPAPGVTDLLLGEPDAGLVGHDPGEVATPPGYAPPAVDPARTARLGRALATGQVDLLGLWGATPSARRDAAVAVAAHSGRPLRTVLPGADPAEAVRLAAALGAVLWLPTGEPAESPSTVDLLVRARLPVILSGDSPWRPVPLLAARAYAEWDLPAPGFRERHESWSTALPGLSGPLLDELAARYRLGGDELRAVAAVAGAGARFAGNGRPAPIADHVRPAVAAVTRGRTSGYLRAVTPRRTLDDLVLPPEQLRHITEIAAAFRAWPRVAEAWGFGRHPGDAGVKVLFSGEPGTGKTLCAEILAGTLGVDLLTVDLSQVVSKWVGETEKNLDAAFRQAEESRAVLFFDEADSLFGKRGDVRHGTDRYANLEIGYLLQRLESSDVLVILASNLRENIDAAFTRRFTFVVHFTRPGPAERRRLWRLAFPPAAPLASDVDLAALSRLDMTGAAIAAAARSAALIAAESGGGTIPMRAVVAGVARQYQREARLLRPAELGAHAALLAPVEPSG</sequence>
<evidence type="ECO:0000256" key="4">
    <source>
        <dbReference type="RuleBase" id="RU003651"/>
    </source>
</evidence>
<comment type="caution">
    <text evidence="7">The sequence shown here is derived from an EMBL/GenBank/DDBJ whole genome shotgun (WGS) entry which is preliminary data.</text>
</comment>
<proteinExistence type="inferred from homology"/>
<dbReference type="InterPro" id="IPR003959">
    <property type="entry name" value="ATPase_AAA_core"/>
</dbReference>
<keyword evidence="3 4" id="KW-0067">ATP-binding</keyword>
<dbReference type="Pfam" id="PF22977">
    <property type="entry name" value="WHD"/>
    <property type="match status" value="1"/>
</dbReference>
<feature type="region of interest" description="Disordered" evidence="5">
    <location>
        <begin position="63"/>
        <end position="86"/>
    </location>
</feature>
<feature type="domain" description="AAA+ ATPase" evidence="6">
    <location>
        <begin position="475"/>
        <end position="607"/>
    </location>
</feature>
<accession>A0A6V8KGS7</accession>
<dbReference type="EMBL" id="BLPF01000003">
    <property type="protein sequence ID" value="GFJ84443.1"/>
    <property type="molecule type" value="Genomic_DNA"/>
</dbReference>
<dbReference type="Pfam" id="PF00004">
    <property type="entry name" value="AAA"/>
    <property type="match status" value="1"/>
</dbReference>
<evidence type="ECO:0000259" key="6">
    <source>
        <dbReference type="SMART" id="SM00382"/>
    </source>
</evidence>
<dbReference type="SUPFAM" id="SSF52540">
    <property type="entry name" value="P-loop containing nucleoside triphosphate hydrolases"/>
    <property type="match status" value="1"/>
</dbReference>
<dbReference type="GO" id="GO:0016887">
    <property type="term" value="F:ATP hydrolysis activity"/>
    <property type="evidence" value="ECO:0007669"/>
    <property type="project" value="InterPro"/>
</dbReference>
<name>A0A6V8KGS7_9ACTN</name>
<dbReference type="Proteomes" id="UP000482800">
    <property type="component" value="Unassembled WGS sequence"/>
</dbReference>
<reference evidence="7 8" key="1">
    <citation type="submission" date="2020-03" db="EMBL/GenBank/DDBJ databases">
        <title>Whole genome shotgun sequence of Phytohabitans houttuyneae NBRC 108639.</title>
        <authorList>
            <person name="Komaki H."/>
            <person name="Tamura T."/>
        </authorList>
    </citation>
    <scope>NUCLEOTIDE SEQUENCE [LARGE SCALE GENOMIC DNA]</scope>
    <source>
        <strain evidence="7 8">NBRC 108639</strain>
    </source>
</reference>
<keyword evidence="2 4" id="KW-0547">Nucleotide-binding</keyword>
<dbReference type="GO" id="GO:0005524">
    <property type="term" value="F:ATP binding"/>
    <property type="evidence" value="ECO:0007669"/>
    <property type="project" value="UniProtKB-KW"/>
</dbReference>
<dbReference type="PANTHER" id="PTHR23073">
    <property type="entry name" value="26S PROTEASOME REGULATORY SUBUNIT"/>
    <property type="match status" value="1"/>
</dbReference>
<dbReference type="InterPro" id="IPR027417">
    <property type="entry name" value="P-loop_NTPase"/>
</dbReference>
<keyword evidence="8" id="KW-1185">Reference proteome</keyword>
<dbReference type="RefSeq" id="WP_173069112.1">
    <property type="nucleotide sequence ID" value="NZ_BLPF01000003.1"/>
</dbReference>
<protein>
    <submittedName>
        <fullName evidence="7">ATPase</fullName>
    </submittedName>
</protein>
<dbReference type="Gene3D" id="3.40.50.300">
    <property type="entry name" value="P-loop containing nucleotide triphosphate hydrolases"/>
    <property type="match status" value="1"/>
</dbReference>